<protein>
    <submittedName>
        <fullName evidence="3">Metallophosphoesterase</fullName>
    </submittedName>
</protein>
<name>A0A290ZGH3_9PSEU</name>
<dbReference type="PIRSF" id="PIRSF033091">
    <property type="entry name" value="Pesterase_YhaO"/>
    <property type="match status" value="1"/>
</dbReference>
<dbReference type="InterPro" id="IPR014576">
    <property type="entry name" value="Pesterase_YhaO"/>
</dbReference>
<keyword evidence="4" id="KW-1185">Reference proteome</keyword>
<evidence type="ECO:0000256" key="1">
    <source>
        <dbReference type="ARBA" id="ARBA00022801"/>
    </source>
</evidence>
<dbReference type="InterPro" id="IPR004843">
    <property type="entry name" value="Calcineurin-like_PHP"/>
</dbReference>
<dbReference type="AlphaFoldDB" id="A0A290ZGH3"/>
<dbReference type="InterPro" id="IPR029052">
    <property type="entry name" value="Metallo-depent_PP-like"/>
</dbReference>
<gene>
    <name evidence="3" type="ORF">CNX65_12385</name>
</gene>
<evidence type="ECO:0000313" key="4">
    <source>
        <dbReference type="Proteomes" id="UP000218505"/>
    </source>
</evidence>
<keyword evidence="1" id="KW-0378">Hydrolase</keyword>
<feature type="domain" description="Calcineurin-like phosphoesterase" evidence="2">
    <location>
        <begin position="1"/>
        <end position="197"/>
    </location>
</feature>
<dbReference type="RefSeq" id="WP_096497746.1">
    <property type="nucleotide sequence ID" value="NZ_CP023445.1"/>
</dbReference>
<dbReference type="Proteomes" id="UP000218505">
    <property type="component" value="Chromosome"/>
</dbReference>
<organism evidence="3 4">
    <name type="scientific">Actinosynnema pretiosum</name>
    <dbReference type="NCBI Taxonomy" id="42197"/>
    <lineage>
        <taxon>Bacteria</taxon>
        <taxon>Bacillati</taxon>
        <taxon>Actinomycetota</taxon>
        <taxon>Actinomycetes</taxon>
        <taxon>Pseudonocardiales</taxon>
        <taxon>Pseudonocardiaceae</taxon>
        <taxon>Actinosynnema</taxon>
    </lineage>
</organism>
<dbReference type="CDD" id="cd00840">
    <property type="entry name" value="MPP_Mre11_N"/>
    <property type="match status" value="1"/>
</dbReference>
<dbReference type="Gene3D" id="3.60.21.10">
    <property type="match status" value="1"/>
</dbReference>
<dbReference type="InterPro" id="IPR050535">
    <property type="entry name" value="DNA_Repair-Maintenance_Comp"/>
</dbReference>
<dbReference type="EMBL" id="CP023445">
    <property type="protein sequence ID" value="ATE58130.1"/>
    <property type="molecule type" value="Genomic_DNA"/>
</dbReference>
<accession>A0A290ZGH3</accession>
<dbReference type="Pfam" id="PF00149">
    <property type="entry name" value="Metallophos"/>
    <property type="match status" value="1"/>
</dbReference>
<dbReference type="PANTHER" id="PTHR30337">
    <property type="entry name" value="COMPONENT OF ATP-DEPENDENT DSDNA EXONUCLEASE"/>
    <property type="match status" value="1"/>
</dbReference>
<dbReference type="KEGG" id="apre:CNX65_12385"/>
<evidence type="ECO:0000259" key="2">
    <source>
        <dbReference type="Pfam" id="PF00149"/>
    </source>
</evidence>
<sequence length="405" mass="44007">MRIVHAADVHLDSPLRGLSRFADDETAHGLRRASRRALENLVHLAVSEGAQALVLAGDVYDGDWPDYATGRFFAQQMDVLHQNRVKVYVVAGNHDAQSVVTKAVRLPDNVTVMATDKAQTAIDDDLGLAVHGQGFAQRAVTENLVLAYPERVRGLVNVGLLHTAVDGAEGHATYAPCTPHDLAQCDYDYFALGHVHQRRVVNDGQRVAAFPGNLQGRHAGETGAKGALVVDVEHDQRARTRFVPLDVARWEHLSVDASGLRTFDEVLDAVDSALDDARASADGRRLVARVTVTGSTRAAGALGRREHFHEQVLALAQRKHITLEKARSRALAPQEVNPADRELLEAILGNRADFAELAEVVRPLQRDFGRHLRGTDLDLDDDAVLERVVGAAVDGLVARLSAEEG</sequence>
<dbReference type="InterPro" id="IPR041796">
    <property type="entry name" value="Mre11_N"/>
</dbReference>
<evidence type="ECO:0000313" key="3">
    <source>
        <dbReference type="EMBL" id="ATE58130.1"/>
    </source>
</evidence>
<reference evidence="3" key="1">
    <citation type="submission" date="2017-09" db="EMBL/GenBank/DDBJ databases">
        <title>Complete Genome Sequence of ansamitocin-producing Bacterium Actinosynnema pretiosum X47.</title>
        <authorList>
            <person name="Cao G."/>
            <person name="Zong G."/>
            <person name="Zhong C."/>
            <person name="Fu J."/>
        </authorList>
    </citation>
    <scope>NUCLEOTIDE SEQUENCE [LARGE SCALE GENOMIC DNA]</scope>
    <source>
        <strain evidence="3">X47</strain>
    </source>
</reference>
<dbReference type="GO" id="GO:0016787">
    <property type="term" value="F:hydrolase activity"/>
    <property type="evidence" value="ECO:0007669"/>
    <property type="project" value="UniProtKB-KW"/>
</dbReference>
<dbReference type="PANTHER" id="PTHR30337:SF7">
    <property type="entry name" value="PHOSPHOESTERASE"/>
    <property type="match status" value="1"/>
</dbReference>
<dbReference type="SUPFAM" id="SSF56300">
    <property type="entry name" value="Metallo-dependent phosphatases"/>
    <property type="match status" value="1"/>
</dbReference>
<proteinExistence type="predicted"/>